<name>A0A2C9VYZ9_MANES</name>
<evidence type="ECO:0000256" key="1">
    <source>
        <dbReference type="SAM" id="Phobius"/>
    </source>
</evidence>
<organism evidence="2">
    <name type="scientific">Manihot esculenta</name>
    <name type="common">Cassava</name>
    <name type="synonym">Jatropha manihot</name>
    <dbReference type="NCBI Taxonomy" id="3983"/>
    <lineage>
        <taxon>Eukaryota</taxon>
        <taxon>Viridiplantae</taxon>
        <taxon>Streptophyta</taxon>
        <taxon>Embryophyta</taxon>
        <taxon>Tracheophyta</taxon>
        <taxon>Spermatophyta</taxon>
        <taxon>Magnoliopsida</taxon>
        <taxon>eudicotyledons</taxon>
        <taxon>Gunneridae</taxon>
        <taxon>Pentapetalae</taxon>
        <taxon>rosids</taxon>
        <taxon>fabids</taxon>
        <taxon>Malpighiales</taxon>
        <taxon>Euphorbiaceae</taxon>
        <taxon>Crotonoideae</taxon>
        <taxon>Manihoteae</taxon>
        <taxon>Manihot</taxon>
    </lineage>
</organism>
<keyword evidence="1" id="KW-0472">Membrane</keyword>
<keyword evidence="1" id="KW-0812">Transmembrane</keyword>
<proteinExistence type="predicted"/>
<protein>
    <submittedName>
        <fullName evidence="2">Uncharacterized protein</fullName>
    </submittedName>
</protein>
<dbReference type="EMBL" id="CM004391">
    <property type="protein sequence ID" value="OAY51099.1"/>
    <property type="molecule type" value="Genomic_DNA"/>
</dbReference>
<evidence type="ECO:0000313" key="2">
    <source>
        <dbReference type="EMBL" id="OAY51099.1"/>
    </source>
</evidence>
<accession>A0A2C9VYZ9</accession>
<feature type="transmembrane region" description="Helical" evidence="1">
    <location>
        <begin position="7"/>
        <end position="26"/>
    </location>
</feature>
<sequence length="70" mass="8232">MKDGQNAYLLYPILSIVMAIFSVIWACQRVEAGYLPIIYFFLFVICTQGLAHLIKKRRFRAYMLLETIQQ</sequence>
<feature type="transmembrane region" description="Helical" evidence="1">
    <location>
        <begin position="32"/>
        <end position="54"/>
    </location>
</feature>
<keyword evidence="1" id="KW-1133">Transmembrane helix</keyword>
<gene>
    <name evidence="2" type="ORF">MANES_05G187900</name>
</gene>
<reference evidence="2" key="1">
    <citation type="submission" date="2016-02" db="EMBL/GenBank/DDBJ databases">
        <title>WGS assembly of Manihot esculenta.</title>
        <authorList>
            <person name="Bredeson J.V."/>
            <person name="Prochnik S.E."/>
            <person name="Lyons J.B."/>
            <person name="Schmutz J."/>
            <person name="Grimwood J."/>
            <person name="Vrebalov J."/>
            <person name="Bart R.S."/>
            <person name="Amuge T."/>
            <person name="Ferguson M.E."/>
            <person name="Green R."/>
            <person name="Putnam N."/>
            <person name="Stites J."/>
            <person name="Rounsley S."/>
            <person name="Rokhsar D.S."/>
        </authorList>
    </citation>
    <scope>NUCLEOTIDE SEQUENCE [LARGE SCALE GENOMIC DNA]</scope>
    <source>
        <tissue evidence="2">Leaf</tissue>
    </source>
</reference>
<dbReference type="AlphaFoldDB" id="A0A2C9VYZ9"/>